<name>A0A0A1T317_9HYPO</name>
<dbReference type="EMBL" id="CDHN01000002">
    <property type="protein sequence ID" value="CEJ89189.1"/>
    <property type="molecule type" value="Genomic_DNA"/>
</dbReference>
<organism evidence="4 5">
    <name type="scientific">[Torrubiella] hemipterigena</name>
    <dbReference type="NCBI Taxonomy" id="1531966"/>
    <lineage>
        <taxon>Eukaryota</taxon>
        <taxon>Fungi</taxon>
        <taxon>Dikarya</taxon>
        <taxon>Ascomycota</taxon>
        <taxon>Pezizomycotina</taxon>
        <taxon>Sordariomycetes</taxon>
        <taxon>Hypocreomycetidae</taxon>
        <taxon>Hypocreales</taxon>
        <taxon>Clavicipitaceae</taxon>
        <taxon>Clavicipitaceae incertae sedis</taxon>
        <taxon>'Torrubiella' clade</taxon>
    </lineage>
</organism>
<evidence type="ECO:0000313" key="4">
    <source>
        <dbReference type="EMBL" id="CEJ89189.1"/>
    </source>
</evidence>
<keyword evidence="2" id="KW-0732">Signal</keyword>
<feature type="chain" id="PRO_5001989569" description="Vacuolar sorting protein Vps3844 C-terminal domain-containing protein" evidence="2">
    <location>
        <begin position="18"/>
        <end position="385"/>
    </location>
</feature>
<gene>
    <name evidence="4" type="ORF">VHEMI05047</name>
</gene>
<dbReference type="STRING" id="1531966.A0A0A1T317"/>
<dbReference type="InterPro" id="IPR053065">
    <property type="entry name" value="Archenteron_Induction-Rel"/>
</dbReference>
<protein>
    <recommendedName>
        <fullName evidence="3">Vacuolar sorting protein Vps3844 C-terminal domain-containing protein</fullName>
    </recommendedName>
</protein>
<keyword evidence="1" id="KW-1133">Transmembrane helix</keyword>
<feature type="transmembrane region" description="Helical" evidence="1">
    <location>
        <begin position="345"/>
        <end position="367"/>
    </location>
</feature>
<dbReference type="AlphaFoldDB" id="A0A0A1T317"/>
<sequence>MKLTLGLLAAFAGCSAAAHPAGQVFTFPSRGSSSTPALGRGAAHLIFLQRLASSTSEPSIHDIPTEIDADTAVSLINTYGREIPSLFDDKKDGPRRLLVMLEGMTQKQMQTTERTLQAKPVFSIMDPPSTSANEELFEDDFYSVKAAPKEKCKLGDILNQKRPGCWNDRVAAVKYNVESTPAILDELASDLKTLGKLAKKGEIESTVVFIPTAGEVSHAAYWSDASGELRRRQSEQVISTPASDKDASAADKVKVAKAKANVVVCYDTKAACEEATDSCSSHGTCFDRYNPPRDEDEDEEGLQSRAPSGPSCFICKCGQTRDKKTDSLTSWGGATCAKQDISTPFWLLVSISVVLVLAVTMSIGLLFSVGEEKLPGVIGAGVSKK</sequence>
<dbReference type="Pfam" id="PF12955">
    <property type="entry name" value="Vps3844_C"/>
    <property type="match status" value="1"/>
</dbReference>
<feature type="domain" description="Vacuolar sorting protein Vps3844 C-terminal" evidence="3">
    <location>
        <begin position="265"/>
        <end position="380"/>
    </location>
</feature>
<evidence type="ECO:0000313" key="5">
    <source>
        <dbReference type="Proteomes" id="UP000039046"/>
    </source>
</evidence>
<dbReference type="PANTHER" id="PTHR36853">
    <property type="entry name" value="EXPRESSED PROTEIN"/>
    <property type="match status" value="1"/>
</dbReference>
<evidence type="ECO:0000259" key="3">
    <source>
        <dbReference type="Pfam" id="PF12955"/>
    </source>
</evidence>
<keyword evidence="1" id="KW-0472">Membrane</keyword>
<reference evidence="4 5" key="1">
    <citation type="journal article" date="2015" name="Genome Announc.">
        <title>Draft Genome Sequence and Gene Annotation of the Entomopathogenic Fungus Verticillium hemipterigenum.</title>
        <authorList>
            <person name="Horn F."/>
            <person name="Habel A."/>
            <person name="Scharf D.H."/>
            <person name="Dworschak J."/>
            <person name="Brakhage A.A."/>
            <person name="Guthke R."/>
            <person name="Hertweck C."/>
            <person name="Linde J."/>
        </authorList>
    </citation>
    <scope>NUCLEOTIDE SEQUENCE [LARGE SCALE GENOMIC DNA]</scope>
</reference>
<feature type="signal peptide" evidence="2">
    <location>
        <begin position="1"/>
        <end position="17"/>
    </location>
</feature>
<dbReference type="InterPro" id="IPR024382">
    <property type="entry name" value="Vps3844_C"/>
</dbReference>
<dbReference type="HOGENOM" id="CLU_054960_0_0_1"/>
<evidence type="ECO:0000256" key="1">
    <source>
        <dbReference type="SAM" id="Phobius"/>
    </source>
</evidence>
<keyword evidence="5" id="KW-1185">Reference proteome</keyword>
<keyword evidence="1" id="KW-0812">Transmembrane</keyword>
<dbReference type="OrthoDB" id="5583277at2759"/>
<accession>A0A0A1T317</accession>
<evidence type="ECO:0000256" key="2">
    <source>
        <dbReference type="SAM" id="SignalP"/>
    </source>
</evidence>
<dbReference type="Proteomes" id="UP000039046">
    <property type="component" value="Unassembled WGS sequence"/>
</dbReference>
<proteinExistence type="predicted"/>
<dbReference type="PANTHER" id="PTHR36853:SF1">
    <property type="entry name" value="DUF3844 DOMAIN-CONTAINING PROTEIN"/>
    <property type="match status" value="1"/>
</dbReference>
<dbReference type="GO" id="GO:0005783">
    <property type="term" value="C:endoplasmic reticulum"/>
    <property type="evidence" value="ECO:0007669"/>
    <property type="project" value="TreeGrafter"/>
</dbReference>